<keyword evidence="1" id="KW-0436">Ligase</keyword>
<accession>A0A845GFK6</accession>
<sequence>MWKYSLKFSLRSLLRDAVRGVAARTLLYPELARNERSAAALADYVAARCR</sequence>
<feature type="non-terminal residue" evidence="1">
    <location>
        <position position="50"/>
    </location>
</feature>
<evidence type="ECO:0000313" key="1">
    <source>
        <dbReference type="EMBL" id="MYM92182.1"/>
    </source>
</evidence>
<dbReference type="Proteomes" id="UP000470302">
    <property type="component" value="Unassembled WGS sequence"/>
</dbReference>
<evidence type="ECO:0000313" key="2">
    <source>
        <dbReference type="Proteomes" id="UP000470302"/>
    </source>
</evidence>
<gene>
    <name evidence="1" type="ORF">GTP91_34075</name>
</gene>
<dbReference type="EMBL" id="WWCW01000491">
    <property type="protein sequence ID" value="MYM92182.1"/>
    <property type="molecule type" value="Genomic_DNA"/>
</dbReference>
<name>A0A845GFK6_9BURK</name>
<comment type="caution">
    <text evidence="1">The sequence shown here is derived from an EMBL/GenBank/DDBJ whole genome shotgun (WGS) entry which is preliminary data.</text>
</comment>
<dbReference type="AlphaFoldDB" id="A0A845GFK6"/>
<reference evidence="1 2" key="1">
    <citation type="submission" date="2020-01" db="EMBL/GenBank/DDBJ databases">
        <title>Novel species isolated from a subtropical stream in China.</title>
        <authorList>
            <person name="Lu H."/>
        </authorList>
    </citation>
    <scope>NUCLEOTIDE SEQUENCE [LARGE SCALE GENOMIC DNA]</scope>
    <source>
        <strain evidence="1 2">FT82W</strain>
    </source>
</reference>
<organism evidence="1 2">
    <name type="scientific">Duganella vulcania</name>
    <dbReference type="NCBI Taxonomy" id="2692166"/>
    <lineage>
        <taxon>Bacteria</taxon>
        <taxon>Pseudomonadati</taxon>
        <taxon>Pseudomonadota</taxon>
        <taxon>Betaproteobacteria</taxon>
        <taxon>Burkholderiales</taxon>
        <taxon>Oxalobacteraceae</taxon>
        <taxon>Telluria group</taxon>
        <taxon>Duganella</taxon>
    </lineage>
</organism>
<protein>
    <submittedName>
        <fullName evidence="1">Phenylacetate--CoA ligase family protein</fullName>
    </submittedName>
</protein>
<proteinExistence type="predicted"/>
<dbReference type="GO" id="GO:0016874">
    <property type="term" value="F:ligase activity"/>
    <property type="evidence" value="ECO:0007669"/>
    <property type="project" value="UniProtKB-KW"/>
</dbReference>